<keyword evidence="1" id="KW-1185">Reference proteome</keyword>
<dbReference type="OrthoDB" id="6616388at2759"/>
<dbReference type="GeneID" id="112680884"/>
<proteinExistence type="predicted"/>
<protein>
    <submittedName>
        <fullName evidence="2">Uncharacterized protein LOC112680884</fullName>
    </submittedName>
</protein>
<gene>
    <name evidence="2" type="primary">LOC112680884</name>
</gene>
<dbReference type="Proteomes" id="UP000694846">
    <property type="component" value="Unplaced"/>
</dbReference>
<name>A0A8B8F951_9HEMI</name>
<reference evidence="2" key="1">
    <citation type="submission" date="2025-08" db="UniProtKB">
        <authorList>
            <consortium name="RefSeq"/>
        </authorList>
    </citation>
    <scope>IDENTIFICATION</scope>
    <source>
        <tissue evidence="2">Whole body</tissue>
    </source>
</reference>
<evidence type="ECO:0000313" key="1">
    <source>
        <dbReference type="Proteomes" id="UP000694846"/>
    </source>
</evidence>
<sequence>MVDNVILVEPVTEAVASQLPAVDSLKELIIPPEFTTTLVGKPFLLYDSYSQNQEIPRILIFSTTENLDMMEQAAINTVKKVFPQTEINGCFFHFCQSIWRHIQNTGFAVKYHENSDFALNIKMLNALAYVPPESVITAFEDLLQTDFYKEHETILTPLLDYFEDTWIGRISRNRQRRSPKFSIKLWNCYGLIKNDIPRTNNAIEG</sequence>
<organism evidence="1 2">
    <name type="scientific">Sipha flava</name>
    <name type="common">yellow sugarcane aphid</name>
    <dbReference type="NCBI Taxonomy" id="143950"/>
    <lineage>
        <taxon>Eukaryota</taxon>
        <taxon>Metazoa</taxon>
        <taxon>Ecdysozoa</taxon>
        <taxon>Arthropoda</taxon>
        <taxon>Hexapoda</taxon>
        <taxon>Insecta</taxon>
        <taxon>Pterygota</taxon>
        <taxon>Neoptera</taxon>
        <taxon>Paraneoptera</taxon>
        <taxon>Hemiptera</taxon>
        <taxon>Sternorrhyncha</taxon>
        <taxon>Aphidomorpha</taxon>
        <taxon>Aphidoidea</taxon>
        <taxon>Aphididae</taxon>
        <taxon>Sipha</taxon>
    </lineage>
</organism>
<evidence type="ECO:0000313" key="2">
    <source>
        <dbReference type="RefSeq" id="XP_025406892.1"/>
    </source>
</evidence>
<accession>A0A8B8F951</accession>
<dbReference type="AlphaFoldDB" id="A0A8B8F951"/>
<dbReference type="RefSeq" id="XP_025406892.1">
    <property type="nucleotide sequence ID" value="XM_025551107.1"/>
</dbReference>